<feature type="domain" description="Tc1-like transposase DDE" evidence="1">
    <location>
        <begin position="128"/>
        <end position="271"/>
    </location>
</feature>
<dbReference type="InterPro" id="IPR012337">
    <property type="entry name" value="RNaseH-like_sf"/>
</dbReference>
<dbReference type="Pfam" id="PF13565">
    <property type="entry name" value="HTH_32"/>
    <property type="match status" value="1"/>
</dbReference>
<evidence type="ECO:0000313" key="3">
    <source>
        <dbReference type="Proteomes" id="UP000057158"/>
    </source>
</evidence>
<sequence>MEEVGASLGTSTRAVYKWRNRFNTEGLDGLNDLPRSGQPKKLSAAKIKEVLTFTVERIPREATQWSVRLMAKAAGITTWQVRQIWEASDLKPHRLKTFKISNDPEFAEKVVDVVGLYMNPPDNALVLSVDEKTQIQALDRTQPMLPLRPGQIERRTHDYKRHGTTSLYAAFDILTGKVIGRTTKQHRAKEFLDFLRQIDRSTPKELDLHLILDNSSTHKTPDVQKWLTAHPRFILHFTPTSASWLNAVEGWFSQLERQAIYRGVFTSVGELRDEIHRFIKVHNAETAKPFKWSKSAAVIIDSVERAKKQINEQD</sequence>
<proteinExistence type="predicted"/>
<dbReference type="InterPro" id="IPR038717">
    <property type="entry name" value="Tc1-like_DDE_dom"/>
</dbReference>
<evidence type="ECO:0000313" key="2">
    <source>
        <dbReference type="EMBL" id="ALC16849.1"/>
    </source>
</evidence>
<evidence type="ECO:0000259" key="1">
    <source>
        <dbReference type="Pfam" id="PF13358"/>
    </source>
</evidence>
<dbReference type="PATRIC" id="fig|1603606.3.peg.2251"/>
<dbReference type="GO" id="GO:0003676">
    <property type="term" value="F:nucleic acid binding"/>
    <property type="evidence" value="ECO:0007669"/>
    <property type="project" value="InterPro"/>
</dbReference>
<dbReference type="PANTHER" id="PTHR30347">
    <property type="entry name" value="POTASSIUM CHANNEL RELATED"/>
    <property type="match status" value="1"/>
</dbReference>
<dbReference type="SUPFAM" id="SSF53098">
    <property type="entry name" value="Ribonuclease H-like"/>
    <property type="match status" value="1"/>
</dbReference>
<dbReference type="EMBL" id="CP010802">
    <property type="protein sequence ID" value="ALC16849.1"/>
    <property type="molecule type" value="Genomic_DNA"/>
</dbReference>
<accession>A0A0M3QFU7</accession>
<dbReference type="AlphaFoldDB" id="A0A0M3QFU7"/>
<dbReference type="InterPro" id="IPR009057">
    <property type="entry name" value="Homeodomain-like_sf"/>
</dbReference>
<dbReference type="InterPro" id="IPR047655">
    <property type="entry name" value="Transpos_IS630-like"/>
</dbReference>
<dbReference type="InterPro" id="IPR036397">
    <property type="entry name" value="RNaseH_sf"/>
</dbReference>
<reference evidence="2 3" key="1">
    <citation type="submission" date="2015-07" db="EMBL/GenBank/DDBJ databases">
        <title>Isolation and Genomic Characterization of a Novel Halophilic Metal-Reducing Deltaproteobacterium from the Deep Subsurface.</title>
        <authorList>
            <person name="Badalamenti J.P."/>
            <person name="Summers Z.M."/>
            <person name="Gralnick J.A."/>
            <person name="Bond D.R."/>
        </authorList>
    </citation>
    <scope>NUCLEOTIDE SEQUENCE [LARGE SCALE GENOMIC DNA]</scope>
    <source>
        <strain evidence="2 3">WTL</strain>
    </source>
</reference>
<dbReference type="Pfam" id="PF13358">
    <property type="entry name" value="DDE_3"/>
    <property type="match status" value="1"/>
</dbReference>
<protein>
    <submittedName>
        <fullName evidence="2">Transposase, IS630 family</fullName>
    </submittedName>
</protein>
<dbReference type="PANTHER" id="PTHR30347:SF1">
    <property type="entry name" value="MECHANOSENSITIVE CHANNEL MSCK"/>
    <property type="match status" value="1"/>
</dbReference>
<gene>
    <name evidence="2" type="ORF">DSOUD_2082</name>
</gene>
<dbReference type="Gene3D" id="3.30.420.10">
    <property type="entry name" value="Ribonuclease H-like superfamily/Ribonuclease H"/>
    <property type="match status" value="1"/>
</dbReference>
<dbReference type="Proteomes" id="UP000057158">
    <property type="component" value="Chromosome"/>
</dbReference>
<keyword evidence="3" id="KW-1185">Reference proteome</keyword>
<name>A0A0M3QFU7_9BACT</name>
<dbReference type="STRING" id="1603606.DSOUD_2082"/>
<organism evidence="2 3">
    <name type="scientific">Desulfuromonas soudanensis</name>
    <dbReference type="NCBI Taxonomy" id="1603606"/>
    <lineage>
        <taxon>Bacteria</taxon>
        <taxon>Pseudomonadati</taxon>
        <taxon>Thermodesulfobacteriota</taxon>
        <taxon>Desulfuromonadia</taxon>
        <taxon>Desulfuromonadales</taxon>
        <taxon>Desulfuromonadaceae</taxon>
        <taxon>Desulfuromonas</taxon>
    </lineage>
</organism>
<dbReference type="NCBIfam" id="NF033545">
    <property type="entry name" value="transpos_IS630"/>
    <property type="match status" value="1"/>
</dbReference>
<dbReference type="SUPFAM" id="SSF46689">
    <property type="entry name" value="Homeodomain-like"/>
    <property type="match status" value="1"/>
</dbReference>
<dbReference type="InterPro" id="IPR052702">
    <property type="entry name" value="MscS-like_channel"/>
</dbReference>
<dbReference type="KEGG" id="des:DSOUD_2082"/>